<sequence length="936" mass="109280">MKTHNVAYLAFSLLWLSFIFPVSGQTIPDSKTLTPEPVIDTLANGFTYIIQPIAENIEKNEIRLIVNAGSNQERDDQYEHAHLLEHIAFNYLESYTNFNFDTNILSALQMKQNDMHAITLRTSTYYQFSYPKTNAIALDTLLNFGYEIASGKVVFHKEQIKAEKKAVYQEYLLKEPEKNYSSHKIYNTLFNCNKPVVPPNEFKDKLMNSSDSALQEFYHQWYRPDVMTLLLVGKFDDPDKIEAKIRKIFENIPLVGKKPSSRDCIQNYIANPEKFIVEQSLDSNVSLSRFQFYFSEHYKHTSEWEKLQKEEFWHILSPIIQDRLLKLQHRYTIDYYSNFMPYYDLSQNSLYIHTPPSSIKKNVEDVFAILAGISENGITKTELTTAIQSRKQFISEPHQSPVSFWSDYYMNLVINDKPTKQNLKKRLLFLNQLKLKDLYDYVKTLRWIPNNISVIIPKTENREDYIKEDLLRFIKEGIKNPRAVPKIKTPKNLIPQEEQARLIPAQIIDRQNGDYGEEIITLENGVTLILKQNNPITGRFKDKIMMHGFSPQGSACFGSQDYEAILSPLILKNSGLGNYDKFEINNFLETTSFKHHYRNYITPYETGFEGAFAPEDLENFLQTVYLSFARPTPKPEAFLDWKMQEAKDRVRNSRPGNNFMDFIEEQIGYIGIPRGIKRYKESLTVDYYRALKKYEHLHAHPEKYTVLVVGPYNKEKMLPLLRKYLGNLPSQTSKAFLKCDNYLPHIPENKNSHYKFTEPVKNTYLSIKFSIPDKHIDYKTALNLELLQTALNFKLKQLRFNNHLGVYSARAIKSMQPETGMSSIEIYLQCSTDDFDKVLTSCNEFFRELKSESLDPATIKAIKNGADLKKWKEPARNENSELIQQLYDHYQHQLAIPSEDIMQYDIESFSAKDLKDVAKMYFNEKFKWTFIGSSEN</sequence>
<protein>
    <submittedName>
        <fullName evidence="4">Protein containing peptidase M16 domain</fullName>
    </submittedName>
</protein>
<organism evidence="4 5">
    <name type="scientific">Zunongwangia profunda (strain DSM 18752 / CCTCC AB 206139 / SM-A87)</name>
    <name type="common">Wangia profunda</name>
    <dbReference type="NCBI Taxonomy" id="655815"/>
    <lineage>
        <taxon>Bacteria</taxon>
        <taxon>Pseudomonadati</taxon>
        <taxon>Bacteroidota</taxon>
        <taxon>Flavobacteriia</taxon>
        <taxon>Flavobacteriales</taxon>
        <taxon>Flavobacteriaceae</taxon>
        <taxon>Zunongwangia</taxon>
    </lineage>
</organism>
<comment type="similarity">
    <text evidence="1">Belongs to the peptidase M16 family.</text>
</comment>
<dbReference type="STRING" id="655815.ZPR_1282"/>
<dbReference type="AlphaFoldDB" id="D5BJF4"/>
<dbReference type="PANTHER" id="PTHR11851:SF49">
    <property type="entry name" value="MITOCHONDRIAL-PROCESSING PEPTIDASE SUBUNIT ALPHA"/>
    <property type="match status" value="1"/>
</dbReference>
<dbReference type="InterPro" id="IPR007863">
    <property type="entry name" value="Peptidase_M16_C"/>
</dbReference>
<evidence type="ECO:0000259" key="2">
    <source>
        <dbReference type="Pfam" id="PF00675"/>
    </source>
</evidence>
<keyword evidence="5" id="KW-1185">Reference proteome</keyword>
<accession>D5BJF4</accession>
<evidence type="ECO:0000259" key="3">
    <source>
        <dbReference type="Pfam" id="PF05193"/>
    </source>
</evidence>
<dbReference type="Pfam" id="PF00675">
    <property type="entry name" value="Peptidase_M16"/>
    <property type="match status" value="1"/>
</dbReference>
<dbReference type="KEGG" id="zpr:ZPR_1282"/>
<name>D5BJF4_ZUNPS</name>
<dbReference type="eggNOG" id="COG0612">
    <property type="taxonomic scope" value="Bacteria"/>
</dbReference>
<evidence type="ECO:0000313" key="5">
    <source>
        <dbReference type="Proteomes" id="UP000001654"/>
    </source>
</evidence>
<feature type="domain" description="Peptidase M16 C-terminal" evidence="3">
    <location>
        <begin position="213"/>
        <end position="388"/>
    </location>
</feature>
<evidence type="ECO:0000313" key="4">
    <source>
        <dbReference type="EMBL" id="ADF51620.1"/>
    </source>
</evidence>
<evidence type="ECO:0000256" key="1">
    <source>
        <dbReference type="ARBA" id="ARBA00007261"/>
    </source>
</evidence>
<dbReference type="PANTHER" id="PTHR11851">
    <property type="entry name" value="METALLOPROTEASE"/>
    <property type="match status" value="1"/>
</dbReference>
<dbReference type="GO" id="GO:0046872">
    <property type="term" value="F:metal ion binding"/>
    <property type="evidence" value="ECO:0007669"/>
    <property type="project" value="InterPro"/>
</dbReference>
<feature type="domain" description="Peptidase M16 N-terminal" evidence="2">
    <location>
        <begin position="59"/>
        <end position="174"/>
    </location>
</feature>
<dbReference type="Gene3D" id="3.30.830.10">
    <property type="entry name" value="Metalloenzyme, LuxS/M16 peptidase-like"/>
    <property type="match status" value="4"/>
</dbReference>
<dbReference type="InterPro" id="IPR011765">
    <property type="entry name" value="Pept_M16_N"/>
</dbReference>
<dbReference type="EMBL" id="CP001650">
    <property type="protein sequence ID" value="ADF51620.1"/>
    <property type="molecule type" value="Genomic_DNA"/>
</dbReference>
<proteinExistence type="inferred from homology"/>
<dbReference type="InterPro" id="IPR050361">
    <property type="entry name" value="MPP/UQCRC_Complex"/>
</dbReference>
<dbReference type="RefSeq" id="WP_013070772.1">
    <property type="nucleotide sequence ID" value="NC_014041.1"/>
</dbReference>
<feature type="domain" description="Peptidase M16 C-terminal" evidence="3">
    <location>
        <begin position="690"/>
        <end position="864"/>
    </location>
</feature>
<dbReference type="InterPro" id="IPR011249">
    <property type="entry name" value="Metalloenz_LuxS/M16"/>
</dbReference>
<dbReference type="Proteomes" id="UP000001654">
    <property type="component" value="Chromosome"/>
</dbReference>
<gene>
    <name evidence="4" type="ordered locus">ZPR_1282</name>
</gene>
<dbReference type="Pfam" id="PF05193">
    <property type="entry name" value="Peptidase_M16_C"/>
    <property type="match status" value="2"/>
</dbReference>
<dbReference type="SUPFAM" id="SSF63411">
    <property type="entry name" value="LuxS/MPP-like metallohydrolase"/>
    <property type="match status" value="4"/>
</dbReference>
<reference evidence="4 5" key="1">
    <citation type="journal article" date="2010" name="BMC Genomics">
        <title>The complete genome of Zunongwangia profunda SM-A87 reveals its adaptation to the deep-sea environment and ecological role in sedimentary organic nitrogen degradation.</title>
        <authorList>
            <person name="Qin Q.L."/>
            <person name="Zhang X.Y."/>
            <person name="Wang X.M."/>
            <person name="Liu G.M."/>
            <person name="Chen X.L."/>
            <person name="Xie B.B."/>
            <person name="Dang H.Y."/>
            <person name="Zhou B.C."/>
            <person name="Yu J."/>
            <person name="Zhang Y.Z."/>
        </authorList>
    </citation>
    <scope>NUCLEOTIDE SEQUENCE [LARGE SCALE GENOMIC DNA]</scope>
    <source>
        <strain evidence="5">DSM 18752 / CCTCC AB 206139 / SM-A87</strain>
    </source>
</reference>
<dbReference type="HOGENOM" id="CLU_008156_0_0_10"/>